<feature type="region of interest" description="Disordered" evidence="1">
    <location>
        <begin position="260"/>
        <end position="299"/>
    </location>
</feature>
<name>A0A2T1KCE0_9GAMM</name>
<dbReference type="Pfam" id="PF16976">
    <property type="entry name" value="RcpC"/>
    <property type="match status" value="1"/>
</dbReference>
<proteinExistence type="predicted"/>
<dbReference type="NCBIfam" id="TIGR03177">
    <property type="entry name" value="pilus_cpaB"/>
    <property type="match status" value="1"/>
</dbReference>
<evidence type="ECO:0000256" key="1">
    <source>
        <dbReference type="SAM" id="MobiDB-lite"/>
    </source>
</evidence>
<dbReference type="AlphaFoldDB" id="A0A2T1KCE0"/>
<dbReference type="InterPro" id="IPR017592">
    <property type="entry name" value="Pilus_assmbl_Flp-typ_CpaB"/>
</dbReference>
<organism evidence="3 4">
    <name type="scientific">Marinobacter halophilus</name>
    <dbReference type="NCBI Taxonomy" id="1323740"/>
    <lineage>
        <taxon>Bacteria</taxon>
        <taxon>Pseudomonadati</taxon>
        <taxon>Pseudomonadota</taxon>
        <taxon>Gammaproteobacteria</taxon>
        <taxon>Pseudomonadales</taxon>
        <taxon>Marinobacteraceae</taxon>
        <taxon>Marinobacter</taxon>
    </lineage>
</organism>
<protein>
    <submittedName>
        <fullName evidence="3">Flp pilus assembly protein CpaB</fullName>
    </submittedName>
</protein>
<dbReference type="OrthoDB" id="2037472at2"/>
<dbReference type="InterPro" id="IPR013974">
    <property type="entry name" value="SAF"/>
</dbReference>
<dbReference type="SMART" id="SM00858">
    <property type="entry name" value="SAF"/>
    <property type="match status" value="1"/>
</dbReference>
<evidence type="ECO:0000313" key="3">
    <source>
        <dbReference type="EMBL" id="PSF07786.1"/>
    </source>
</evidence>
<sequence>MRTKFIYAVPSLVLALLAIGLAVYGLMQAPSAVSPKPAAEHPDAQSTPSPEDQAPVYRYLVAVVDLDAGTTLEAEHVQEFELPVELASSIPAGDAPFGDTISRPLRAGMLLSQDLISGGTPLQLSLRDGVRAMAVELTSLSSIGGMIQPGDHVDIYGTFRGAGSADAGTARLLRNVEVLAVRGTLEPGSDSGDDNQRRNQTMVLSVPEKDVARLVLAAAEARLNFVASKPEDSPAVALEAGAAQTPPADDQQVTLMADIRPVARAKPAPAPQQRKAPARKPAQEVKIYEGSGSRSVYVR</sequence>
<comment type="caution">
    <text evidence="3">The sequence shown here is derived from an EMBL/GenBank/DDBJ whole genome shotgun (WGS) entry which is preliminary data.</text>
</comment>
<accession>A0A2T1KCE0</accession>
<evidence type="ECO:0000259" key="2">
    <source>
        <dbReference type="SMART" id="SM00858"/>
    </source>
</evidence>
<dbReference type="Pfam" id="PF08666">
    <property type="entry name" value="SAF"/>
    <property type="match status" value="1"/>
</dbReference>
<reference evidence="3 4" key="1">
    <citation type="submission" date="2018-03" db="EMBL/GenBank/DDBJ databases">
        <title>Marinobacter brunus sp. nov., a marine bacterium of Gamma-proteobacteria isolated from the surface seawater of the South China Sea.</title>
        <authorList>
            <person name="Cheng H."/>
            <person name="Wu Y.-H."/>
            <person name="Xamxidin M."/>
            <person name="Xu X.-W."/>
        </authorList>
    </citation>
    <scope>NUCLEOTIDE SEQUENCE [LARGE SCALE GENOMIC DNA]</scope>
    <source>
        <strain evidence="3 4">JCM 30472</strain>
    </source>
</reference>
<evidence type="ECO:0000313" key="4">
    <source>
        <dbReference type="Proteomes" id="UP000238385"/>
    </source>
</evidence>
<dbReference type="Proteomes" id="UP000238385">
    <property type="component" value="Unassembled WGS sequence"/>
</dbReference>
<gene>
    <name evidence="3" type="primary">cpaB</name>
    <name evidence="3" type="ORF">C7H08_10260</name>
</gene>
<dbReference type="EMBL" id="PXNN01000013">
    <property type="protein sequence ID" value="PSF07786.1"/>
    <property type="molecule type" value="Genomic_DNA"/>
</dbReference>
<keyword evidence="4" id="KW-1185">Reference proteome</keyword>
<feature type="domain" description="SAF" evidence="2">
    <location>
        <begin position="57"/>
        <end position="117"/>
    </location>
</feature>
<dbReference type="RefSeq" id="WP_106671655.1">
    <property type="nucleotide sequence ID" value="NZ_BMFE01000001.1"/>
</dbReference>
<feature type="compositionally biased region" description="Low complexity" evidence="1">
    <location>
        <begin position="264"/>
        <end position="275"/>
    </location>
</feature>
<dbReference type="InterPro" id="IPR031571">
    <property type="entry name" value="RcpC_dom"/>
</dbReference>